<accession>A0ABW0J320</accession>
<gene>
    <name evidence="1" type="ORF">ACFPTO_01220</name>
</gene>
<reference evidence="2" key="1">
    <citation type="journal article" date="2019" name="Int. J. Syst. Evol. Microbiol.">
        <title>The Global Catalogue of Microorganisms (GCM) 10K type strain sequencing project: providing services to taxonomists for standard genome sequencing and annotation.</title>
        <authorList>
            <consortium name="The Broad Institute Genomics Platform"/>
            <consortium name="The Broad Institute Genome Sequencing Center for Infectious Disease"/>
            <person name="Wu L."/>
            <person name="Ma J."/>
        </authorList>
    </citation>
    <scope>NUCLEOTIDE SEQUENCE [LARGE SCALE GENOMIC DNA]</scope>
    <source>
        <strain evidence="2">CCUG 56042</strain>
    </source>
</reference>
<evidence type="ECO:0000313" key="1">
    <source>
        <dbReference type="EMBL" id="MFC5427440.1"/>
    </source>
</evidence>
<protein>
    <submittedName>
        <fullName evidence="1">Uncharacterized protein</fullName>
    </submittedName>
</protein>
<sequence length="54" mass="6202">MRLFDDGAVNYPRTSEGMWFLRQFERWGLMARRDNNGGDPHACVDGFAIKSTHA</sequence>
<keyword evidence="2" id="KW-1185">Reference proteome</keyword>
<dbReference type="Proteomes" id="UP001596103">
    <property type="component" value="Unassembled WGS sequence"/>
</dbReference>
<proteinExistence type="predicted"/>
<dbReference type="Gene3D" id="3.40.190.10">
    <property type="entry name" value="Periplasmic binding protein-like II"/>
    <property type="match status" value="1"/>
</dbReference>
<comment type="caution">
    <text evidence="1">The sequence shown here is derived from an EMBL/GenBank/DDBJ whole genome shotgun (WGS) entry which is preliminary data.</text>
</comment>
<organism evidence="1 2">
    <name type="scientific">Paraburkholderia denitrificans</name>
    <dbReference type="NCBI Taxonomy" id="694025"/>
    <lineage>
        <taxon>Bacteria</taxon>
        <taxon>Pseudomonadati</taxon>
        <taxon>Pseudomonadota</taxon>
        <taxon>Betaproteobacteria</taxon>
        <taxon>Burkholderiales</taxon>
        <taxon>Burkholderiaceae</taxon>
        <taxon>Paraburkholderia</taxon>
    </lineage>
</organism>
<dbReference type="RefSeq" id="WP_377708837.1">
    <property type="nucleotide sequence ID" value="NZ_JBHSMP010000003.1"/>
</dbReference>
<dbReference type="EMBL" id="JBHSMP010000003">
    <property type="protein sequence ID" value="MFC5427440.1"/>
    <property type="molecule type" value="Genomic_DNA"/>
</dbReference>
<name>A0ABW0J320_9BURK</name>
<evidence type="ECO:0000313" key="2">
    <source>
        <dbReference type="Proteomes" id="UP001596103"/>
    </source>
</evidence>